<dbReference type="InterPro" id="IPR036388">
    <property type="entry name" value="WH-like_DNA-bd_sf"/>
</dbReference>
<dbReference type="GO" id="GO:0003677">
    <property type="term" value="F:DNA binding"/>
    <property type="evidence" value="ECO:0007669"/>
    <property type="project" value="UniProtKB-KW"/>
</dbReference>
<dbReference type="PROSITE" id="PS50949">
    <property type="entry name" value="HTH_GNTR"/>
    <property type="match status" value="1"/>
</dbReference>
<dbReference type="GO" id="GO:0003700">
    <property type="term" value="F:DNA-binding transcription factor activity"/>
    <property type="evidence" value="ECO:0007669"/>
    <property type="project" value="InterPro"/>
</dbReference>
<dbReference type="Pfam" id="PF00392">
    <property type="entry name" value="GntR"/>
    <property type="match status" value="1"/>
</dbReference>
<dbReference type="PANTHER" id="PTHR43537:SF24">
    <property type="entry name" value="GLUCONATE OPERON TRANSCRIPTIONAL REPRESSOR"/>
    <property type="match status" value="1"/>
</dbReference>
<dbReference type="InterPro" id="IPR000524">
    <property type="entry name" value="Tscrpt_reg_HTH_GntR"/>
</dbReference>
<protein>
    <submittedName>
        <fullName evidence="5">GntR family transcriptional regulator</fullName>
    </submittedName>
</protein>
<evidence type="ECO:0000313" key="6">
    <source>
        <dbReference type="Proteomes" id="UP000754644"/>
    </source>
</evidence>
<evidence type="ECO:0000256" key="1">
    <source>
        <dbReference type="ARBA" id="ARBA00023015"/>
    </source>
</evidence>
<dbReference type="Pfam" id="PF07729">
    <property type="entry name" value="FCD"/>
    <property type="match status" value="1"/>
</dbReference>
<dbReference type="Gene3D" id="1.10.10.10">
    <property type="entry name" value="Winged helix-like DNA-binding domain superfamily/Winged helix DNA-binding domain"/>
    <property type="match status" value="1"/>
</dbReference>
<evidence type="ECO:0000256" key="3">
    <source>
        <dbReference type="ARBA" id="ARBA00023163"/>
    </source>
</evidence>
<keyword evidence="2" id="KW-0238">DNA-binding</keyword>
<dbReference type="SUPFAM" id="SSF48008">
    <property type="entry name" value="GntR ligand-binding domain-like"/>
    <property type="match status" value="1"/>
</dbReference>
<dbReference type="Proteomes" id="UP000754644">
    <property type="component" value="Unassembled WGS sequence"/>
</dbReference>
<dbReference type="CDD" id="cd07377">
    <property type="entry name" value="WHTH_GntR"/>
    <property type="match status" value="1"/>
</dbReference>
<comment type="caution">
    <text evidence="5">The sequence shown here is derived from an EMBL/GenBank/DDBJ whole genome shotgun (WGS) entry which is preliminary data.</text>
</comment>
<proteinExistence type="predicted"/>
<gene>
    <name evidence="5" type="ORF">HQ497_01065</name>
</gene>
<dbReference type="InterPro" id="IPR011711">
    <property type="entry name" value="GntR_C"/>
</dbReference>
<reference evidence="5" key="1">
    <citation type="submission" date="2020-05" db="EMBL/GenBank/DDBJ databases">
        <title>Sulfur intermediates as new biogeochemical hubs in an aquatic model microbial ecosystem.</title>
        <authorList>
            <person name="Vigneron A."/>
        </authorList>
    </citation>
    <scope>NUCLEOTIDE SEQUENCE</scope>
    <source>
        <strain evidence="5">Bin.250</strain>
    </source>
</reference>
<organism evidence="5 6">
    <name type="scientific">SAR86 cluster bacterium</name>
    <dbReference type="NCBI Taxonomy" id="2030880"/>
    <lineage>
        <taxon>Bacteria</taxon>
        <taxon>Pseudomonadati</taxon>
        <taxon>Pseudomonadota</taxon>
        <taxon>Gammaproteobacteria</taxon>
        <taxon>SAR86 cluster</taxon>
    </lineage>
</organism>
<dbReference type="PANTHER" id="PTHR43537">
    <property type="entry name" value="TRANSCRIPTIONAL REGULATOR, GNTR FAMILY"/>
    <property type="match status" value="1"/>
</dbReference>
<dbReference type="AlphaFoldDB" id="A0A973A7Q3"/>
<evidence type="ECO:0000259" key="4">
    <source>
        <dbReference type="PROSITE" id="PS50949"/>
    </source>
</evidence>
<feature type="domain" description="HTH gntR-type" evidence="4">
    <location>
        <begin position="2"/>
        <end position="69"/>
    </location>
</feature>
<accession>A0A973A7Q3</accession>
<sequence>MSKSSDAVYRTIRESILSGEFAPGTRLKEAELVELCGCSRTPVREALRILAAEDYLTIIPNQGAEVKTWSSDEIDDLFQLRALLEGHAAAQAASRISLSQLETIQKANTLMSEILIQPALLDANIEEFLRLNQIIHNTIWEAAGSERLILMLTRLIEQAVVVKTARQFSRARLTQSHHHHIEIYAALKSGSPSWAEAITRSHIYAAKEALSTIATVKNRDDSLR</sequence>
<dbReference type="InterPro" id="IPR008920">
    <property type="entry name" value="TF_FadR/GntR_C"/>
</dbReference>
<dbReference type="SMART" id="SM00345">
    <property type="entry name" value="HTH_GNTR"/>
    <property type="match status" value="1"/>
</dbReference>
<dbReference type="Gene3D" id="1.20.120.530">
    <property type="entry name" value="GntR ligand-binding domain-like"/>
    <property type="match status" value="1"/>
</dbReference>
<keyword evidence="3" id="KW-0804">Transcription</keyword>
<name>A0A973A7Q3_9GAMM</name>
<evidence type="ECO:0000313" key="5">
    <source>
        <dbReference type="EMBL" id="NQV63928.1"/>
    </source>
</evidence>
<dbReference type="InterPro" id="IPR036390">
    <property type="entry name" value="WH_DNA-bd_sf"/>
</dbReference>
<dbReference type="EMBL" id="JABMOJ010000040">
    <property type="protein sequence ID" value="NQV63928.1"/>
    <property type="molecule type" value="Genomic_DNA"/>
</dbReference>
<evidence type="ECO:0000256" key="2">
    <source>
        <dbReference type="ARBA" id="ARBA00023125"/>
    </source>
</evidence>
<dbReference type="SUPFAM" id="SSF46785">
    <property type="entry name" value="Winged helix' DNA-binding domain"/>
    <property type="match status" value="1"/>
</dbReference>
<keyword evidence="1" id="KW-0805">Transcription regulation</keyword>
<dbReference type="SMART" id="SM00895">
    <property type="entry name" value="FCD"/>
    <property type="match status" value="1"/>
</dbReference>